<name>A0ABD3NET1_9STRA</name>
<evidence type="ECO:0008006" key="3">
    <source>
        <dbReference type="Google" id="ProtNLM"/>
    </source>
</evidence>
<keyword evidence="2" id="KW-1185">Reference proteome</keyword>
<comment type="caution">
    <text evidence="1">The sequence shown here is derived from an EMBL/GenBank/DDBJ whole genome shotgun (WGS) entry which is preliminary data.</text>
</comment>
<dbReference type="Pfam" id="PF10563">
    <property type="entry name" value="CA_like"/>
    <property type="match status" value="1"/>
</dbReference>
<dbReference type="AlphaFoldDB" id="A0ABD3NET1"/>
<gene>
    <name evidence="1" type="ORF">ACHAWU_005783</name>
</gene>
<proteinExistence type="predicted"/>
<dbReference type="InterPro" id="IPR018883">
    <property type="entry name" value="Delta_CA"/>
</dbReference>
<reference evidence="1 2" key="1">
    <citation type="submission" date="2024-10" db="EMBL/GenBank/DDBJ databases">
        <title>Updated reference genomes for cyclostephanoid diatoms.</title>
        <authorList>
            <person name="Roberts W.R."/>
            <person name="Alverson A.J."/>
        </authorList>
    </citation>
    <scope>NUCLEOTIDE SEQUENCE [LARGE SCALE GENOMIC DNA]</scope>
    <source>
        <strain evidence="1 2">AJA232-27</strain>
    </source>
</reference>
<evidence type="ECO:0000313" key="1">
    <source>
        <dbReference type="EMBL" id="KAL3771315.1"/>
    </source>
</evidence>
<sequence length="379" mass="41560">MCPPADTIKKDNTSTLKALVAFFGLTTVGLLAATIALAVQNGNSSDAPSSSSSSAQATTSVDYLQLKSSSSFFSTPNKDNVCAGAKLALDNKLCADLEVAPQAGANITKGYIGGMDVGDIEPNTKAYFQSSMCPVNVHWHLGAEHYSVGEFDENGHGPHDGDAHVRHLATEEHAEVQDGYRCHHYDANDAKFTTPYNWQHCVGMEVGETYEVHWPHSAAGACGTVNQYQTPFYDGVFCNLPLETFQTLGAQDIASAVGVHGQVFTIVNDESYFYPDMIRGMIVDKEMGRDVSYYTGSTTGETRNNTMCSQYTPITWQVDRKCHMISASSFDKLCYDMKMQRDDMSDDLHAHGSRELVSDELAANNQYYVGNRMKKNLRV</sequence>
<accession>A0ABD3NET1</accession>
<dbReference type="Proteomes" id="UP001530293">
    <property type="component" value="Unassembled WGS sequence"/>
</dbReference>
<protein>
    <recommendedName>
        <fullName evidence="3">Carbonic anhydrase</fullName>
    </recommendedName>
</protein>
<dbReference type="EMBL" id="JALLBG020000025">
    <property type="protein sequence ID" value="KAL3771315.1"/>
    <property type="molecule type" value="Genomic_DNA"/>
</dbReference>
<organism evidence="1 2">
    <name type="scientific">Discostella pseudostelligera</name>
    <dbReference type="NCBI Taxonomy" id="259834"/>
    <lineage>
        <taxon>Eukaryota</taxon>
        <taxon>Sar</taxon>
        <taxon>Stramenopiles</taxon>
        <taxon>Ochrophyta</taxon>
        <taxon>Bacillariophyta</taxon>
        <taxon>Coscinodiscophyceae</taxon>
        <taxon>Thalassiosirophycidae</taxon>
        <taxon>Stephanodiscales</taxon>
        <taxon>Stephanodiscaceae</taxon>
        <taxon>Discostella</taxon>
    </lineage>
</organism>
<evidence type="ECO:0000313" key="2">
    <source>
        <dbReference type="Proteomes" id="UP001530293"/>
    </source>
</evidence>